<sequence length="133" mass="14355">MTPAASPAVYGPFTRTDFVRYQGASGDMNPIHHDETVARAAGYDTPLAVGMLSAGLLATYATDWLGADSIRRFRTRFKRQLWPGDTLTCTGTVVQEYFQDGELRVDVALVGTAQGGEVAVQSWATFARPPAAQ</sequence>
<dbReference type="PANTHER" id="PTHR43841">
    <property type="entry name" value="3-HYDROXYACYL-THIOESTER DEHYDRATASE HTDX-RELATED"/>
    <property type="match status" value="1"/>
</dbReference>
<evidence type="ECO:0000259" key="2">
    <source>
        <dbReference type="Pfam" id="PF01575"/>
    </source>
</evidence>
<dbReference type="PANTHER" id="PTHR43841:SF3">
    <property type="entry name" value="(3R)-HYDROXYACYL-ACP DEHYDRATASE SUBUNIT HADB"/>
    <property type="match status" value="1"/>
</dbReference>
<accession>A0A934NMW7</accession>
<dbReference type="EMBL" id="JAEMNV010000001">
    <property type="protein sequence ID" value="MBJ8338124.1"/>
    <property type="molecule type" value="Genomic_DNA"/>
</dbReference>
<dbReference type="InterPro" id="IPR002539">
    <property type="entry name" value="MaoC-like_dom"/>
</dbReference>
<dbReference type="AlphaFoldDB" id="A0A934NMW7"/>
<dbReference type="Proteomes" id="UP000655868">
    <property type="component" value="Unassembled WGS sequence"/>
</dbReference>
<organism evidence="3 4">
    <name type="scientific">Antrihabitans stalagmiti</name>
    <dbReference type="NCBI Taxonomy" id="2799499"/>
    <lineage>
        <taxon>Bacteria</taxon>
        <taxon>Bacillati</taxon>
        <taxon>Actinomycetota</taxon>
        <taxon>Actinomycetes</taxon>
        <taxon>Mycobacteriales</taxon>
        <taxon>Nocardiaceae</taxon>
        <taxon>Antrihabitans</taxon>
    </lineage>
</organism>
<feature type="domain" description="MaoC-like" evidence="2">
    <location>
        <begin position="12"/>
        <end position="95"/>
    </location>
</feature>
<dbReference type="SUPFAM" id="SSF54637">
    <property type="entry name" value="Thioesterase/thiol ester dehydrase-isomerase"/>
    <property type="match status" value="1"/>
</dbReference>
<dbReference type="Pfam" id="PF01575">
    <property type="entry name" value="MaoC_dehydratas"/>
    <property type="match status" value="1"/>
</dbReference>
<proteinExistence type="inferred from homology"/>
<evidence type="ECO:0000313" key="4">
    <source>
        <dbReference type="Proteomes" id="UP000655868"/>
    </source>
</evidence>
<dbReference type="Gene3D" id="3.10.129.10">
    <property type="entry name" value="Hotdog Thioesterase"/>
    <property type="match status" value="1"/>
</dbReference>
<keyword evidence="4" id="KW-1185">Reference proteome</keyword>
<evidence type="ECO:0000313" key="3">
    <source>
        <dbReference type="EMBL" id="MBJ8338124.1"/>
    </source>
</evidence>
<evidence type="ECO:0000256" key="1">
    <source>
        <dbReference type="ARBA" id="ARBA00005254"/>
    </source>
</evidence>
<name>A0A934NMW7_9NOCA</name>
<reference evidence="3" key="1">
    <citation type="submission" date="2020-12" db="EMBL/GenBank/DDBJ databases">
        <title>Antrihabitans popcorni sp. nov. and Antrihabitans auranticaus sp. nov., isolated from a larva cave.</title>
        <authorList>
            <person name="Lee S.D."/>
            <person name="Kim I.S."/>
        </authorList>
    </citation>
    <scope>NUCLEOTIDE SEQUENCE</scope>
    <source>
        <strain evidence="3">YC3-6</strain>
    </source>
</reference>
<comment type="similarity">
    <text evidence="1">Belongs to the enoyl-CoA hydratase/isomerase family.</text>
</comment>
<protein>
    <submittedName>
        <fullName evidence="3">MaoC family dehydratase N-terminal domain-containing protein</fullName>
    </submittedName>
</protein>
<comment type="caution">
    <text evidence="3">The sequence shown here is derived from an EMBL/GenBank/DDBJ whole genome shotgun (WGS) entry which is preliminary data.</text>
</comment>
<dbReference type="InterPro" id="IPR029069">
    <property type="entry name" value="HotDog_dom_sf"/>
</dbReference>
<dbReference type="RefSeq" id="WP_199702637.1">
    <property type="nucleotide sequence ID" value="NZ_JAEMNV010000001.1"/>
</dbReference>
<gene>
    <name evidence="3" type="ORF">JGU71_04430</name>
</gene>